<evidence type="ECO:0000313" key="9">
    <source>
        <dbReference type="Proteomes" id="UP001178508"/>
    </source>
</evidence>
<gene>
    <name evidence="8" type="ORF">XNOV1_A033559</name>
</gene>
<evidence type="ECO:0000256" key="2">
    <source>
        <dbReference type="ARBA" id="ARBA00022695"/>
    </source>
</evidence>
<keyword evidence="5" id="KW-0378">Hydrolase</keyword>
<keyword evidence="1" id="KW-0808">Transferase</keyword>
<evidence type="ECO:0000256" key="5">
    <source>
        <dbReference type="ARBA" id="ARBA00022801"/>
    </source>
</evidence>
<reference evidence="8" key="1">
    <citation type="submission" date="2023-08" db="EMBL/GenBank/DDBJ databases">
        <authorList>
            <person name="Alioto T."/>
            <person name="Alioto T."/>
            <person name="Gomez Garrido J."/>
        </authorList>
    </citation>
    <scope>NUCLEOTIDE SEQUENCE</scope>
</reference>
<dbReference type="GO" id="GO:0004519">
    <property type="term" value="F:endonuclease activity"/>
    <property type="evidence" value="ECO:0007669"/>
    <property type="project" value="UniProtKB-KW"/>
</dbReference>
<name>A0AAV1FZP2_XYRNO</name>
<feature type="compositionally biased region" description="Low complexity" evidence="6">
    <location>
        <begin position="93"/>
        <end position="114"/>
    </location>
</feature>
<dbReference type="Pfam" id="PF18697">
    <property type="entry name" value="MLVIN_C"/>
    <property type="match status" value="1"/>
</dbReference>
<keyword evidence="4" id="KW-0255">Endonuclease</keyword>
<dbReference type="EMBL" id="OY660874">
    <property type="protein sequence ID" value="CAJ1066460.1"/>
    <property type="molecule type" value="Genomic_DNA"/>
</dbReference>
<evidence type="ECO:0000313" key="8">
    <source>
        <dbReference type="EMBL" id="CAJ1066460.1"/>
    </source>
</evidence>
<keyword evidence="2" id="KW-0548">Nucleotidyltransferase</keyword>
<evidence type="ECO:0000256" key="4">
    <source>
        <dbReference type="ARBA" id="ARBA00022759"/>
    </source>
</evidence>
<dbReference type="GO" id="GO:0016787">
    <property type="term" value="F:hydrolase activity"/>
    <property type="evidence" value="ECO:0007669"/>
    <property type="project" value="UniProtKB-KW"/>
</dbReference>
<keyword evidence="9" id="KW-1185">Reference proteome</keyword>
<dbReference type="AlphaFoldDB" id="A0AAV1FZP2"/>
<evidence type="ECO:0000256" key="6">
    <source>
        <dbReference type="SAM" id="MobiDB-lite"/>
    </source>
</evidence>
<evidence type="ECO:0000256" key="3">
    <source>
        <dbReference type="ARBA" id="ARBA00022722"/>
    </source>
</evidence>
<dbReference type="GO" id="GO:0016779">
    <property type="term" value="F:nucleotidyltransferase activity"/>
    <property type="evidence" value="ECO:0007669"/>
    <property type="project" value="UniProtKB-KW"/>
</dbReference>
<feature type="region of interest" description="Disordered" evidence="6">
    <location>
        <begin position="91"/>
        <end position="114"/>
    </location>
</feature>
<sequence length="114" mass="12096">MNLTCLQEAQQENVKLLFSSVAKYSQQVINSIPSPSEKPIHNFSPGNYILVRSLNPTGKDPQYGPGVQVLLTTGTAVKVKGQPQWIHATRLKAAPPAVHPSAAPGSGSATPKPD</sequence>
<proteinExistence type="predicted"/>
<organism evidence="8 9">
    <name type="scientific">Xyrichtys novacula</name>
    <name type="common">Pearly razorfish</name>
    <name type="synonym">Hemipteronotus novacula</name>
    <dbReference type="NCBI Taxonomy" id="13765"/>
    <lineage>
        <taxon>Eukaryota</taxon>
        <taxon>Metazoa</taxon>
        <taxon>Chordata</taxon>
        <taxon>Craniata</taxon>
        <taxon>Vertebrata</taxon>
        <taxon>Euteleostomi</taxon>
        <taxon>Actinopterygii</taxon>
        <taxon>Neopterygii</taxon>
        <taxon>Teleostei</taxon>
        <taxon>Neoteleostei</taxon>
        <taxon>Acanthomorphata</taxon>
        <taxon>Eupercaria</taxon>
        <taxon>Labriformes</taxon>
        <taxon>Labridae</taxon>
        <taxon>Xyrichtys</taxon>
    </lineage>
</organism>
<feature type="domain" description="Murine leukemia virus integrase C-terminal" evidence="7">
    <location>
        <begin position="41"/>
        <end position="95"/>
    </location>
</feature>
<keyword evidence="3" id="KW-0540">Nuclease</keyword>
<evidence type="ECO:0000256" key="1">
    <source>
        <dbReference type="ARBA" id="ARBA00022679"/>
    </source>
</evidence>
<evidence type="ECO:0000259" key="7">
    <source>
        <dbReference type="Pfam" id="PF18697"/>
    </source>
</evidence>
<protein>
    <submittedName>
        <fullName evidence="8">Protein NYNRIN-like</fullName>
    </submittedName>
</protein>
<dbReference type="Proteomes" id="UP001178508">
    <property type="component" value="Chromosome 11"/>
</dbReference>
<dbReference type="InterPro" id="IPR040643">
    <property type="entry name" value="MLVIN_C"/>
</dbReference>
<accession>A0AAV1FZP2</accession>
<dbReference type="Gene3D" id="2.30.30.850">
    <property type="match status" value="1"/>
</dbReference>